<feature type="transmembrane region" description="Helical" evidence="7">
    <location>
        <begin position="98"/>
        <end position="117"/>
    </location>
</feature>
<evidence type="ECO:0000313" key="11">
    <source>
        <dbReference type="Proteomes" id="UP000002294"/>
    </source>
</evidence>
<dbReference type="InterPro" id="IPR050882">
    <property type="entry name" value="Prepilin_peptidase/N-MTase"/>
</dbReference>
<evidence type="ECO:0000259" key="8">
    <source>
        <dbReference type="Pfam" id="PF01478"/>
    </source>
</evidence>
<feature type="domain" description="Prepilin peptidase A24 N-terminal" evidence="9">
    <location>
        <begin position="8"/>
        <end position="87"/>
    </location>
</feature>
<dbReference type="KEGG" id="apr:Apre_0650"/>
<evidence type="ECO:0000256" key="6">
    <source>
        <dbReference type="ARBA" id="ARBA00023136"/>
    </source>
</evidence>
<accession>C7RGS8</accession>
<evidence type="ECO:0000256" key="3">
    <source>
        <dbReference type="ARBA" id="ARBA00022475"/>
    </source>
</evidence>
<evidence type="ECO:0000256" key="4">
    <source>
        <dbReference type="ARBA" id="ARBA00022692"/>
    </source>
</evidence>
<dbReference type="HOGENOM" id="CLU_057101_0_1_9"/>
<feature type="domain" description="Prepilin type IV endopeptidase peptidase" evidence="8">
    <location>
        <begin position="103"/>
        <end position="201"/>
    </location>
</feature>
<feature type="transmembrane region" description="Helical" evidence="7">
    <location>
        <begin position="138"/>
        <end position="158"/>
    </location>
</feature>
<feature type="transmembrane region" description="Helical" evidence="7">
    <location>
        <begin position="178"/>
        <end position="204"/>
    </location>
</feature>
<keyword evidence="5 7" id="KW-1133">Transmembrane helix</keyword>
<dbReference type="GO" id="GO:0004190">
    <property type="term" value="F:aspartic-type endopeptidase activity"/>
    <property type="evidence" value="ECO:0007669"/>
    <property type="project" value="InterPro"/>
</dbReference>
<evidence type="ECO:0000256" key="7">
    <source>
        <dbReference type="SAM" id="Phobius"/>
    </source>
</evidence>
<dbReference type="STRING" id="525919.Apre_0650"/>
<dbReference type="Pfam" id="PF01478">
    <property type="entry name" value="Peptidase_A24"/>
    <property type="match status" value="1"/>
</dbReference>
<dbReference type="GO" id="GO:0005886">
    <property type="term" value="C:plasma membrane"/>
    <property type="evidence" value="ECO:0007669"/>
    <property type="project" value="UniProtKB-SubCell"/>
</dbReference>
<keyword evidence="6 7" id="KW-0472">Membrane</keyword>
<evidence type="ECO:0000313" key="10">
    <source>
        <dbReference type="EMBL" id="ACV28689.1"/>
    </source>
</evidence>
<keyword evidence="11" id="KW-1185">Reference proteome</keyword>
<protein>
    <submittedName>
        <fullName evidence="10">Peptidase A24A domain protein</fullName>
    </submittedName>
</protein>
<dbReference type="RefSeq" id="WP_015777599.1">
    <property type="nucleotide sequence ID" value="NC_013171.1"/>
</dbReference>
<proteinExistence type="inferred from homology"/>
<dbReference type="OrthoDB" id="9789291at2"/>
<evidence type="ECO:0000256" key="1">
    <source>
        <dbReference type="ARBA" id="ARBA00004651"/>
    </source>
</evidence>
<name>C7RGS8_ANAPD</name>
<comment type="subcellular location">
    <subcellularLocation>
        <location evidence="1">Cell membrane</location>
        <topology evidence="1">Multi-pass membrane protein</topology>
    </subcellularLocation>
</comment>
<dbReference type="AlphaFoldDB" id="C7RGS8"/>
<dbReference type="Pfam" id="PF06750">
    <property type="entry name" value="A24_N_bact"/>
    <property type="match status" value="1"/>
</dbReference>
<keyword evidence="3" id="KW-1003">Cell membrane</keyword>
<feature type="transmembrane region" description="Helical" evidence="7">
    <location>
        <begin position="216"/>
        <end position="234"/>
    </location>
</feature>
<dbReference type="Gene3D" id="1.20.120.1220">
    <property type="match status" value="1"/>
</dbReference>
<keyword evidence="4 7" id="KW-0812">Transmembrane</keyword>
<dbReference type="EMBL" id="CP001708">
    <property type="protein sequence ID" value="ACV28689.1"/>
    <property type="molecule type" value="Genomic_DNA"/>
</dbReference>
<dbReference type="GO" id="GO:0006465">
    <property type="term" value="P:signal peptide processing"/>
    <property type="evidence" value="ECO:0007669"/>
    <property type="project" value="TreeGrafter"/>
</dbReference>
<dbReference type="PANTHER" id="PTHR30487:SF0">
    <property type="entry name" value="PREPILIN LEADER PEPTIDASE_N-METHYLTRANSFERASE-RELATED"/>
    <property type="match status" value="1"/>
</dbReference>
<evidence type="ECO:0000256" key="2">
    <source>
        <dbReference type="ARBA" id="ARBA00005801"/>
    </source>
</evidence>
<dbReference type="InterPro" id="IPR010627">
    <property type="entry name" value="Prepilin_pept_A24_N"/>
</dbReference>
<gene>
    <name evidence="10" type="ordered locus">Apre_0650</name>
</gene>
<sequence length="236" mass="27105">MIYIFLFIIGSIFGSFANLVVRRRLRGESIVFPRSHCESCGKSLSPFELIPVISFLIQKGRCRSCGSKISPDNIFMEIIGGILLIISSLYGLNLRTCMIFASLIIGLIISLIDLKTMEIYRKDLIMLIALGLGYRFNFFTRDFLIHIIIFSLVYYLLYRLSGRNIGDGDYYFYLGLGLLLNDSLFTIFVLFSIWIGGFFGLLILLRERKRGRRMPFAIFIYLSYIIVLIIYEGAVL</sequence>
<reference evidence="10 11" key="1">
    <citation type="journal article" date="2009" name="Stand. Genomic Sci.">
        <title>Complete genome sequence of Anaerococcus prevotii type strain (PC1).</title>
        <authorList>
            <person name="Labutti K."/>
            <person name="Pukall R."/>
            <person name="Steenblock K."/>
            <person name="Glavina Del Rio T."/>
            <person name="Tice H."/>
            <person name="Copeland A."/>
            <person name="Cheng J.F."/>
            <person name="Lucas S."/>
            <person name="Chen F."/>
            <person name="Nolan M."/>
            <person name="Bruce D."/>
            <person name="Goodwin L."/>
            <person name="Pitluck S."/>
            <person name="Ivanova N."/>
            <person name="Mavromatis K."/>
            <person name="Ovchinnikova G."/>
            <person name="Pati A."/>
            <person name="Chen A."/>
            <person name="Palaniappan K."/>
            <person name="Land M."/>
            <person name="Hauser L."/>
            <person name="Chang Y.J."/>
            <person name="Jeffries C.D."/>
            <person name="Chain P."/>
            <person name="Saunders E."/>
            <person name="Brettin T."/>
            <person name="Detter J.C."/>
            <person name="Han C."/>
            <person name="Goker M."/>
            <person name="Bristow J."/>
            <person name="Eisen J.A."/>
            <person name="Markowitz V."/>
            <person name="Hugenholtz P."/>
            <person name="Kyrpides N.C."/>
            <person name="Klenk H.P."/>
            <person name="Lapidus A."/>
        </authorList>
    </citation>
    <scope>NUCLEOTIDE SEQUENCE [LARGE SCALE GENOMIC DNA]</scope>
    <source>
        <strain evidence="11">ATCC 9321 / DSM 20548 / JCM 6508 / NCTC 11806 / PC1</strain>
    </source>
</reference>
<comment type="similarity">
    <text evidence="2">Belongs to the peptidase A24 family.</text>
</comment>
<dbReference type="Proteomes" id="UP000002294">
    <property type="component" value="Chromosome"/>
</dbReference>
<organism evidence="10 11">
    <name type="scientific">Anaerococcus prevotii (strain ATCC 9321 / DSM 20548 / JCM 6508 / NCTC 11806 / PC1)</name>
    <name type="common">Peptostreptococcus prevotii</name>
    <name type="synonym">Peptococcus prevotii</name>
    <dbReference type="NCBI Taxonomy" id="525919"/>
    <lineage>
        <taxon>Bacteria</taxon>
        <taxon>Bacillati</taxon>
        <taxon>Bacillota</taxon>
        <taxon>Tissierellia</taxon>
        <taxon>Tissierellales</taxon>
        <taxon>Peptoniphilaceae</taxon>
        <taxon>Anaerococcus</taxon>
    </lineage>
</organism>
<dbReference type="PANTHER" id="PTHR30487">
    <property type="entry name" value="TYPE 4 PREPILIN-LIKE PROTEINS LEADER PEPTIDE-PROCESSING ENZYME"/>
    <property type="match status" value="1"/>
</dbReference>
<dbReference type="InterPro" id="IPR000045">
    <property type="entry name" value="Prepilin_IV_endopep_pep"/>
</dbReference>
<evidence type="ECO:0000256" key="5">
    <source>
        <dbReference type="ARBA" id="ARBA00022989"/>
    </source>
</evidence>
<feature type="transmembrane region" description="Helical" evidence="7">
    <location>
        <begin position="74"/>
        <end position="92"/>
    </location>
</feature>
<feature type="transmembrane region" description="Helical" evidence="7">
    <location>
        <begin position="6"/>
        <end position="25"/>
    </location>
</feature>
<dbReference type="eggNOG" id="COG1989">
    <property type="taxonomic scope" value="Bacteria"/>
</dbReference>
<evidence type="ECO:0000259" key="9">
    <source>
        <dbReference type="Pfam" id="PF06750"/>
    </source>
</evidence>